<comment type="caution">
    <text evidence="2">The sequence shown here is derived from an EMBL/GenBank/DDBJ whole genome shotgun (WGS) entry which is preliminary data.</text>
</comment>
<dbReference type="InterPro" id="IPR022059">
    <property type="entry name" value="DUF3615"/>
</dbReference>
<evidence type="ECO:0000259" key="1">
    <source>
        <dbReference type="Pfam" id="PF12274"/>
    </source>
</evidence>
<evidence type="ECO:0000313" key="2">
    <source>
        <dbReference type="EMBL" id="KAF7031087.1"/>
    </source>
</evidence>
<reference evidence="2" key="2">
    <citation type="submission" date="2020-03" db="EMBL/GenBank/DDBJ databases">
        <title>The second near-complete assembly of the hexaploid bread wheat (Triticum aestivum) genome.</title>
        <authorList>
            <person name="Zimin A.V."/>
            <person name="Puiu D."/>
            <person name="Shumante A."/>
            <person name="Alonge M."/>
            <person name="Salzberg S.L."/>
        </authorList>
    </citation>
    <scope>NUCLEOTIDE SEQUENCE</scope>
    <source>
        <tissue evidence="2">Leaf</tissue>
    </source>
</reference>
<proteinExistence type="predicted"/>
<sequence length="225" mass="25381">MTHRKAAGGSTDSTMGAWFSFPGNDGRAIPREWAVAAGLDATPFNMCRLKNVGRPGPRTPEEFDAYHIRNLARWALQHYNSSHLGAEFRCPDQPTTEAKAACVGFREDLWYHLNFLACLKDGGDEQSFFAELRYVRCSSTIIIETCTILEKPFCPFRSSCTLCPDESKILHPSDVELGCGKEGHQEEFFRERCGWNGHVKEFFSPREMLAIPSKLGGPVPRYRLE</sequence>
<dbReference type="PANTHER" id="PTHR34710:SF8">
    <property type="entry name" value="CYSTATIN DOMAIN-CONTAINING PROTEIN"/>
    <property type="match status" value="1"/>
</dbReference>
<feature type="domain" description="DUF3615" evidence="1">
    <location>
        <begin position="73"/>
        <end position="172"/>
    </location>
</feature>
<protein>
    <recommendedName>
        <fullName evidence="1">DUF3615 domain-containing protein</fullName>
    </recommendedName>
</protein>
<name>A0A3B6FRQ1_WHEAT</name>
<dbReference type="OMA" id="DHRICKL"/>
<organism evidence="2">
    <name type="scientific">Triticum aestivum</name>
    <name type="common">Wheat</name>
    <dbReference type="NCBI Taxonomy" id="4565"/>
    <lineage>
        <taxon>Eukaryota</taxon>
        <taxon>Viridiplantae</taxon>
        <taxon>Streptophyta</taxon>
        <taxon>Embryophyta</taxon>
        <taxon>Tracheophyta</taxon>
        <taxon>Spermatophyta</taxon>
        <taxon>Magnoliopsida</taxon>
        <taxon>Liliopsida</taxon>
        <taxon>Poales</taxon>
        <taxon>Poaceae</taxon>
        <taxon>BOP clade</taxon>
        <taxon>Pooideae</taxon>
        <taxon>Triticodae</taxon>
        <taxon>Triticeae</taxon>
        <taxon>Triticinae</taxon>
        <taxon>Triticum</taxon>
    </lineage>
</organism>
<dbReference type="Proteomes" id="UP000815260">
    <property type="component" value="Chromosome 3B"/>
</dbReference>
<reference evidence="2" key="1">
    <citation type="journal article" date="2017" name="Gigascience">
        <title>The first near-complete assembly of the hexaploid bread wheat genome, Triticum aestivum.</title>
        <authorList>
            <person name="Zimin A.V."/>
            <person name="Puiu D."/>
            <person name="Hall R."/>
            <person name="Kingan S."/>
            <person name="Clavijo B.J."/>
            <person name="Salzberg S.L."/>
        </authorList>
    </citation>
    <scope>NUCLEOTIDE SEQUENCE</scope>
    <source>
        <tissue evidence="2">Leaf</tissue>
    </source>
</reference>
<dbReference type="EMBL" id="CM022218">
    <property type="protein sequence ID" value="KAF7031087.1"/>
    <property type="molecule type" value="Genomic_DNA"/>
</dbReference>
<dbReference type="PANTHER" id="PTHR34710">
    <property type="entry name" value="OS03G0834100 PROTEIN"/>
    <property type="match status" value="1"/>
</dbReference>
<accession>A0A3B6FRQ1</accession>
<dbReference type="Pfam" id="PF12274">
    <property type="entry name" value="DUF3615"/>
    <property type="match status" value="1"/>
</dbReference>
<gene>
    <name evidence="2" type="ORF">CFC21_042465</name>
</gene>